<comment type="caution">
    <text evidence="1">The sequence shown here is derived from an EMBL/GenBank/DDBJ whole genome shotgun (WGS) entry which is preliminary data.</text>
</comment>
<proteinExistence type="predicted"/>
<reference evidence="1 2" key="1">
    <citation type="submission" date="2018-05" db="EMBL/GenBank/DDBJ databases">
        <title>Kurthia sibirica genome sequence.</title>
        <authorList>
            <person name="Maclea K.S."/>
            <person name="Goen A.E."/>
        </authorList>
    </citation>
    <scope>NUCLEOTIDE SEQUENCE [LARGE SCALE GENOMIC DNA]</scope>
    <source>
        <strain evidence="1 2">ATCC 49154</strain>
    </source>
</reference>
<dbReference type="EMBL" id="QFVR01000003">
    <property type="protein sequence ID" value="PWI26344.1"/>
    <property type="molecule type" value="Genomic_DNA"/>
</dbReference>
<evidence type="ECO:0000313" key="2">
    <source>
        <dbReference type="Proteomes" id="UP000245938"/>
    </source>
</evidence>
<dbReference type="AlphaFoldDB" id="A0A2U3AP83"/>
<organism evidence="1 2">
    <name type="scientific">Kurthia sibirica</name>
    <dbReference type="NCBI Taxonomy" id="202750"/>
    <lineage>
        <taxon>Bacteria</taxon>
        <taxon>Bacillati</taxon>
        <taxon>Bacillota</taxon>
        <taxon>Bacilli</taxon>
        <taxon>Bacillales</taxon>
        <taxon>Caryophanaceae</taxon>
        <taxon>Kurthia</taxon>
    </lineage>
</organism>
<evidence type="ECO:0000313" key="1">
    <source>
        <dbReference type="EMBL" id="PWI26344.1"/>
    </source>
</evidence>
<keyword evidence="2" id="KW-1185">Reference proteome</keyword>
<gene>
    <name evidence="1" type="ORF">DEX24_03130</name>
</gene>
<sequence>MEKYKCTVERTDSFIIEFDESVMNEEFLEGFRASFYDVYDLEELSEHISQYIARFGVEYIEGLGCPLIDGKKPYFVEERFINPAINVKRVIEDEIETYANQIR</sequence>
<dbReference type="RefSeq" id="WP_109304948.1">
    <property type="nucleotide sequence ID" value="NZ_BJUF01000040.1"/>
</dbReference>
<accession>A0A2U3AP83</accession>
<name>A0A2U3AP83_9BACL</name>
<protein>
    <submittedName>
        <fullName evidence="1">Uncharacterized protein</fullName>
    </submittedName>
</protein>
<dbReference type="Proteomes" id="UP000245938">
    <property type="component" value="Unassembled WGS sequence"/>
</dbReference>
<dbReference type="OrthoDB" id="2653040at2"/>